<name>A0A918SEK4_9HYPH</name>
<keyword evidence="7 10" id="KW-1133">Transmembrane helix</keyword>
<dbReference type="GO" id="GO:0043213">
    <property type="term" value="P:bacteriocin transport"/>
    <property type="evidence" value="ECO:0007669"/>
    <property type="project" value="InterPro"/>
</dbReference>
<accession>A0A918SEK4</accession>
<evidence type="ECO:0000256" key="4">
    <source>
        <dbReference type="ARBA" id="ARBA00022519"/>
    </source>
</evidence>
<proteinExistence type="inferred from homology"/>
<reference evidence="12" key="2">
    <citation type="submission" date="2020-09" db="EMBL/GenBank/DDBJ databases">
        <authorList>
            <person name="Sun Q."/>
            <person name="Kim S."/>
        </authorList>
    </citation>
    <scope>NUCLEOTIDE SEQUENCE</scope>
    <source>
        <strain evidence="12">KCTC 32437</strain>
    </source>
</reference>
<dbReference type="Proteomes" id="UP000646579">
    <property type="component" value="Unassembled WGS sequence"/>
</dbReference>
<organism evidence="12 13">
    <name type="scientific">Devosia pacifica</name>
    <dbReference type="NCBI Taxonomy" id="1335967"/>
    <lineage>
        <taxon>Bacteria</taxon>
        <taxon>Pseudomonadati</taxon>
        <taxon>Pseudomonadota</taxon>
        <taxon>Alphaproteobacteria</taxon>
        <taxon>Hyphomicrobiales</taxon>
        <taxon>Devosiaceae</taxon>
        <taxon>Devosia</taxon>
    </lineage>
</organism>
<evidence type="ECO:0000256" key="3">
    <source>
        <dbReference type="ARBA" id="ARBA00022475"/>
    </source>
</evidence>
<sequence length="237" mass="25682">MEAMDAVGTAAAHTDFSIWGLFWAADLVVKSVMLGLLGASIWCWAIIVDKTIQYRRTKSAMNRFERVFWSGQSLEELYQEQSQQPQTGLSAVFVAAMKEWKRSHEQNAASYLGVQARLEKVLDVAIARESENLEKRLSFLATVGSAAPFIGLFGTVWGIMNAFTGIAQAASTNLTVVAGPIAEALFATAIGLIAAIPAVIAYNKLSSDAGKLISRLEGFADEFSTILSRQLEARGGR</sequence>
<dbReference type="InterPro" id="IPR050790">
    <property type="entry name" value="ExbB/TolQ_transport"/>
</dbReference>
<evidence type="ECO:0000313" key="13">
    <source>
        <dbReference type="Proteomes" id="UP000646579"/>
    </source>
</evidence>
<keyword evidence="4 10" id="KW-0997">Cell inner membrane</keyword>
<keyword evidence="9 10" id="KW-0131">Cell cycle</keyword>
<evidence type="ECO:0000313" key="12">
    <source>
        <dbReference type="EMBL" id="GHA37839.1"/>
    </source>
</evidence>
<feature type="domain" description="MotA/TolQ/ExbB proton channel" evidence="11">
    <location>
        <begin position="114"/>
        <end position="217"/>
    </location>
</feature>
<comment type="function">
    <text evidence="10">Part of the Tol-Pal system, which plays a role in outer membrane invagination during cell division and is important for maintaining outer membrane integrity.</text>
</comment>
<feature type="transmembrane region" description="Helical" evidence="10">
    <location>
        <begin position="137"/>
        <end position="160"/>
    </location>
</feature>
<evidence type="ECO:0000256" key="2">
    <source>
        <dbReference type="ARBA" id="ARBA00010442"/>
    </source>
</evidence>
<dbReference type="InterPro" id="IPR014163">
    <property type="entry name" value="Tol-Pal_TolQ"/>
</dbReference>
<evidence type="ECO:0000256" key="7">
    <source>
        <dbReference type="ARBA" id="ARBA00022989"/>
    </source>
</evidence>
<dbReference type="InterPro" id="IPR002898">
    <property type="entry name" value="MotA_ExbB_proton_chnl"/>
</dbReference>
<dbReference type="GO" id="GO:0051301">
    <property type="term" value="P:cell division"/>
    <property type="evidence" value="ECO:0007669"/>
    <property type="project" value="UniProtKB-UniRule"/>
</dbReference>
<comment type="similarity">
    <text evidence="2 10">Belongs to the ExbB/TolQ family.</text>
</comment>
<evidence type="ECO:0000259" key="11">
    <source>
        <dbReference type="Pfam" id="PF01618"/>
    </source>
</evidence>
<keyword evidence="3 10" id="KW-1003">Cell membrane</keyword>
<comment type="caution">
    <text evidence="12">The sequence shown here is derived from an EMBL/GenBank/DDBJ whole genome shotgun (WGS) entry which is preliminary data.</text>
</comment>
<keyword evidence="6 10" id="KW-0812">Transmembrane</keyword>
<dbReference type="GO" id="GO:0017038">
    <property type="term" value="P:protein import"/>
    <property type="evidence" value="ECO:0007669"/>
    <property type="project" value="TreeGrafter"/>
</dbReference>
<evidence type="ECO:0000256" key="9">
    <source>
        <dbReference type="ARBA" id="ARBA00023306"/>
    </source>
</evidence>
<keyword evidence="8 10" id="KW-0472">Membrane</keyword>
<dbReference type="Pfam" id="PF01618">
    <property type="entry name" value="MotA_ExbB"/>
    <property type="match status" value="1"/>
</dbReference>
<evidence type="ECO:0000256" key="1">
    <source>
        <dbReference type="ARBA" id="ARBA00004651"/>
    </source>
</evidence>
<protein>
    <recommendedName>
        <fullName evidence="10">Tol-Pal system protein TolQ</fullName>
    </recommendedName>
</protein>
<comment type="subunit">
    <text evidence="10">The Tol-Pal system is composed of five core proteins: the inner membrane proteins TolA, TolQ and TolR, the periplasmic protein TolB and the outer membrane protein Pal. They form a network linking the inner and outer membranes and the peptidoglycan layer.</text>
</comment>
<feature type="transmembrane region" description="Helical" evidence="10">
    <location>
        <begin position="27"/>
        <end position="48"/>
    </location>
</feature>
<keyword evidence="5 10" id="KW-0132">Cell division</keyword>
<dbReference type="EMBL" id="BMZE01000005">
    <property type="protein sequence ID" value="GHA37839.1"/>
    <property type="molecule type" value="Genomic_DNA"/>
</dbReference>
<dbReference type="PANTHER" id="PTHR30625:SF3">
    <property type="entry name" value="TOL-PAL SYSTEM PROTEIN TOLQ"/>
    <property type="match status" value="1"/>
</dbReference>
<evidence type="ECO:0000256" key="6">
    <source>
        <dbReference type="ARBA" id="ARBA00022692"/>
    </source>
</evidence>
<reference evidence="12" key="1">
    <citation type="journal article" date="2014" name="Int. J. Syst. Evol. Microbiol.">
        <title>Complete genome sequence of Corynebacterium casei LMG S-19264T (=DSM 44701T), isolated from a smear-ripened cheese.</title>
        <authorList>
            <consortium name="US DOE Joint Genome Institute (JGI-PGF)"/>
            <person name="Walter F."/>
            <person name="Albersmeier A."/>
            <person name="Kalinowski J."/>
            <person name="Ruckert C."/>
        </authorList>
    </citation>
    <scope>NUCLEOTIDE SEQUENCE</scope>
    <source>
        <strain evidence="12">KCTC 32437</strain>
    </source>
</reference>
<dbReference type="GO" id="GO:0005886">
    <property type="term" value="C:plasma membrane"/>
    <property type="evidence" value="ECO:0007669"/>
    <property type="project" value="UniProtKB-SubCell"/>
</dbReference>
<evidence type="ECO:0000256" key="5">
    <source>
        <dbReference type="ARBA" id="ARBA00022618"/>
    </source>
</evidence>
<evidence type="ECO:0000256" key="8">
    <source>
        <dbReference type="ARBA" id="ARBA00023136"/>
    </source>
</evidence>
<dbReference type="NCBIfam" id="TIGR02796">
    <property type="entry name" value="tolQ"/>
    <property type="match status" value="1"/>
</dbReference>
<evidence type="ECO:0000256" key="10">
    <source>
        <dbReference type="HAMAP-Rule" id="MF_02202"/>
    </source>
</evidence>
<gene>
    <name evidence="10 12" type="primary">tolQ</name>
    <name evidence="12" type="ORF">GCM10007989_37170</name>
</gene>
<dbReference type="AlphaFoldDB" id="A0A918SEK4"/>
<dbReference type="PANTHER" id="PTHR30625">
    <property type="entry name" value="PROTEIN TOLQ"/>
    <property type="match status" value="1"/>
</dbReference>
<keyword evidence="13" id="KW-1185">Reference proteome</keyword>
<feature type="transmembrane region" description="Helical" evidence="10">
    <location>
        <begin position="180"/>
        <end position="202"/>
    </location>
</feature>
<comment type="subcellular location">
    <subcellularLocation>
        <location evidence="10">Cell inner membrane</location>
        <topology evidence="10">Multi-pass membrane protein</topology>
    </subcellularLocation>
    <subcellularLocation>
        <location evidence="1">Cell membrane</location>
        <topology evidence="1">Multi-pass membrane protein</topology>
    </subcellularLocation>
</comment>
<dbReference type="HAMAP" id="MF_02202">
    <property type="entry name" value="TolQ"/>
    <property type="match status" value="1"/>
</dbReference>